<evidence type="ECO:0000259" key="4">
    <source>
        <dbReference type="SMART" id="SM00382"/>
    </source>
</evidence>
<proteinExistence type="inferred from homology"/>
<evidence type="ECO:0000256" key="2">
    <source>
        <dbReference type="ARBA" id="ARBA00022741"/>
    </source>
</evidence>
<dbReference type="InterPro" id="IPR050221">
    <property type="entry name" value="26S_Proteasome_ATPase"/>
</dbReference>
<keyword evidence="2" id="KW-0547">Nucleotide-binding</keyword>
<keyword evidence="6" id="KW-1185">Reference proteome</keyword>
<protein>
    <submittedName>
        <fullName evidence="5">ATP-binding protein</fullName>
    </submittedName>
</protein>
<dbReference type="Pfam" id="PF22977">
    <property type="entry name" value="WHD"/>
    <property type="match status" value="1"/>
</dbReference>
<dbReference type="PANTHER" id="PTHR23073">
    <property type="entry name" value="26S PROTEASOME REGULATORY SUBUNIT"/>
    <property type="match status" value="1"/>
</dbReference>
<gene>
    <name evidence="5" type="ORF">ACFPYL_04215</name>
</gene>
<organism evidence="5 6">
    <name type="scientific">Nocardioides hankookensis</name>
    <dbReference type="NCBI Taxonomy" id="443157"/>
    <lineage>
        <taxon>Bacteria</taxon>
        <taxon>Bacillati</taxon>
        <taxon>Actinomycetota</taxon>
        <taxon>Actinomycetes</taxon>
        <taxon>Propionibacteriales</taxon>
        <taxon>Nocardioidaceae</taxon>
        <taxon>Nocardioides</taxon>
    </lineage>
</organism>
<dbReference type="InterPro" id="IPR003593">
    <property type="entry name" value="AAA+_ATPase"/>
</dbReference>
<comment type="similarity">
    <text evidence="1">Belongs to the AAA ATPase family.</text>
</comment>
<accession>A0ABW1LGM9</accession>
<dbReference type="InterPro" id="IPR027417">
    <property type="entry name" value="P-loop_NTPase"/>
</dbReference>
<feature type="domain" description="AAA+ ATPase" evidence="4">
    <location>
        <begin position="437"/>
        <end position="567"/>
    </location>
</feature>
<dbReference type="InterPro" id="IPR054472">
    <property type="entry name" value="WHD"/>
</dbReference>
<keyword evidence="3 5" id="KW-0067">ATP-binding</keyword>
<dbReference type="RefSeq" id="WP_379150661.1">
    <property type="nucleotide sequence ID" value="NZ_JBHSRJ010000002.1"/>
</dbReference>
<dbReference type="CDD" id="cd19481">
    <property type="entry name" value="RecA-like_protease"/>
    <property type="match status" value="1"/>
</dbReference>
<dbReference type="GO" id="GO:0005524">
    <property type="term" value="F:ATP binding"/>
    <property type="evidence" value="ECO:0007669"/>
    <property type="project" value="UniProtKB-KW"/>
</dbReference>
<evidence type="ECO:0000313" key="6">
    <source>
        <dbReference type="Proteomes" id="UP001596135"/>
    </source>
</evidence>
<dbReference type="SMART" id="SM00382">
    <property type="entry name" value="AAA"/>
    <property type="match status" value="1"/>
</dbReference>
<dbReference type="EMBL" id="JBHSRJ010000002">
    <property type="protein sequence ID" value="MFC6042262.1"/>
    <property type="molecule type" value="Genomic_DNA"/>
</dbReference>
<dbReference type="SUPFAM" id="SSF52540">
    <property type="entry name" value="P-loop containing nucleoside triphosphate hydrolases"/>
    <property type="match status" value="1"/>
</dbReference>
<evidence type="ECO:0000256" key="3">
    <source>
        <dbReference type="ARBA" id="ARBA00022840"/>
    </source>
</evidence>
<comment type="caution">
    <text evidence="5">The sequence shown here is derived from an EMBL/GenBank/DDBJ whole genome shotgun (WGS) entry which is preliminary data.</text>
</comment>
<sequence>MVGEHRAVTGALEGVRDAAVAAVARRGEHWPLHAQAEEACGAAFAGLLHDTTRDAFQEALGEIAVRFRLTELDALLLSVAAAAEIDPAAHLLLGLLSGDGGPGRPTVALALELAGVSTADPGGRSRLSELAPLVRHGLLQVVGADVLPSRRLVLPDRVAAHLTHAGGPPAATLVPYLLDAVPVEVAGAAAVADALEHGEQLVWVHSVAGAAGVGLASAACERLDVDYLVVDLARVPRPVHVSATGDPVADLRVPDQLLRDIVLEAGLRGAVTVVAAAERAATSVRLLLDAPVPVVAVSAAPWDPAWAHELPLAVTAPRLTIADRERLWAPLLAPDAVPREVTALRMTPEDIARVGRHAVRQAAIGGQPMTVAQVRRSTRRLGQRQHPDAGDGGALTLDDLILPEHAGSEVRRMLDWARYRDELLAQAPLQGKGGKGTGICALFAGGPGTGKTLAAHVVADELGLDLMQVDLPSVVSKYIGETEKNLERVFQEAESLNALLFFDEADSLFGSRSEVKDARDRYANQEVSYLLQRMEHFDGITVLATNLRGNVDPAFARRLHFIVTFPDPDEATRKELWSHHLAQLPSTDPADPLDPTALATLDLAGGGIRNVVLSAAYAAIAEGEPVGMRHLGAAAAREYTKTGRRVPSADFLISDDPGDVDGH</sequence>
<dbReference type="Gene3D" id="3.40.50.300">
    <property type="entry name" value="P-loop containing nucleotide triphosphate hydrolases"/>
    <property type="match status" value="1"/>
</dbReference>
<evidence type="ECO:0000256" key="1">
    <source>
        <dbReference type="ARBA" id="ARBA00006914"/>
    </source>
</evidence>
<dbReference type="InterPro" id="IPR003959">
    <property type="entry name" value="ATPase_AAA_core"/>
</dbReference>
<evidence type="ECO:0000313" key="5">
    <source>
        <dbReference type="EMBL" id="MFC6042262.1"/>
    </source>
</evidence>
<dbReference type="Proteomes" id="UP001596135">
    <property type="component" value="Unassembled WGS sequence"/>
</dbReference>
<dbReference type="Pfam" id="PF00004">
    <property type="entry name" value="AAA"/>
    <property type="match status" value="1"/>
</dbReference>
<name>A0ABW1LGM9_9ACTN</name>
<reference evidence="6" key="1">
    <citation type="journal article" date="2019" name="Int. J. Syst. Evol. Microbiol.">
        <title>The Global Catalogue of Microorganisms (GCM) 10K type strain sequencing project: providing services to taxonomists for standard genome sequencing and annotation.</title>
        <authorList>
            <consortium name="The Broad Institute Genomics Platform"/>
            <consortium name="The Broad Institute Genome Sequencing Center for Infectious Disease"/>
            <person name="Wu L."/>
            <person name="Ma J."/>
        </authorList>
    </citation>
    <scope>NUCLEOTIDE SEQUENCE [LARGE SCALE GENOMIC DNA]</scope>
    <source>
        <strain evidence="6">CCUG 54522</strain>
    </source>
</reference>